<sequence length="147" mass="16093">MIARAHFPESSPPSPETAERGRSRGSRRRVARVAGCGRFMDTPALSPCVSEAGEWMGWRRSLAVSRDQPHCFCCRSLSSAHNRGIIIIGASRSHAHCANECGVCAGAFWRYVVVGKRSRPVPGRYAKEQLICLRDFVPPVIAKATGK</sequence>
<feature type="region of interest" description="Disordered" evidence="1">
    <location>
        <begin position="1"/>
        <end position="27"/>
    </location>
</feature>
<evidence type="ECO:0000256" key="1">
    <source>
        <dbReference type="SAM" id="MobiDB-lite"/>
    </source>
</evidence>
<accession>A0A182VBG5</accession>
<keyword evidence="3" id="KW-1185">Reference proteome</keyword>
<dbReference type="Proteomes" id="UP000075903">
    <property type="component" value="Unassembled WGS sequence"/>
</dbReference>
<reference evidence="2" key="1">
    <citation type="submission" date="2020-05" db="UniProtKB">
        <authorList>
            <consortium name="EnsemblMetazoa"/>
        </authorList>
    </citation>
    <scope>IDENTIFICATION</scope>
    <source>
        <strain evidence="2">MAF</strain>
    </source>
</reference>
<evidence type="ECO:0000313" key="2">
    <source>
        <dbReference type="EnsemblMetazoa" id="AMEM012121-PA"/>
    </source>
</evidence>
<dbReference type="AlphaFoldDB" id="A0A182VBG5"/>
<dbReference type="EnsemblMetazoa" id="AMEM012121-RA">
    <property type="protein sequence ID" value="AMEM012121-PA"/>
    <property type="gene ID" value="AMEM012121"/>
</dbReference>
<evidence type="ECO:0000313" key="3">
    <source>
        <dbReference type="Proteomes" id="UP000075903"/>
    </source>
</evidence>
<name>A0A182VBG5_ANOME</name>
<organism evidence="2 3">
    <name type="scientific">Anopheles merus</name>
    <name type="common">Mosquito</name>
    <dbReference type="NCBI Taxonomy" id="30066"/>
    <lineage>
        <taxon>Eukaryota</taxon>
        <taxon>Metazoa</taxon>
        <taxon>Ecdysozoa</taxon>
        <taxon>Arthropoda</taxon>
        <taxon>Hexapoda</taxon>
        <taxon>Insecta</taxon>
        <taxon>Pterygota</taxon>
        <taxon>Neoptera</taxon>
        <taxon>Endopterygota</taxon>
        <taxon>Diptera</taxon>
        <taxon>Nematocera</taxon>
        <taxon>Culicoidea</taxon>
        <taxon>Culicidae</taxon>
        <taxon>Anophelinae</taxon>
        <taxon>Anopheles</taxon>
    </lineage>
</organism>
<protein>
    <submittedName>
        <fullName evidence="2">Uncharacterized protein</fullName>
    </submittedName>
</protein>
<dbReference type="VEuPathDB" id="VectorBase:AMEM012121"/>
<proteinExistence type="predicted"/>